<evidence type="ECO:0000256" key="1">
    <source>
        <dbReference type="SAM" id="MobiDB-lite"/>
    </source>
</evidence>
<feature type="region of interest" description="Disordered" evidence="1">
    <location>
        <begin position="55"/>
        <end position="84"/>
    </location>
</feature>
<dbReference type="Proteomes" id="UP000494165">
    <property type="component" value="Unassembled WGS sequence"/>
</dbReference>
<name>A0A8S1BVT0_9INSE</name>
<evidence type="ECO:0000313" key="2">
    <source>
        <dbReference type="EMBL" id="CAB3359880.1"/>
    </source>
</evidence>
<dbReference type="EMBL" id="CADEPI010000002">
    <property type="protein sequence ID" value="CAB3359880.1"/>
    <property type="molecule type" value="Genomic_DNA"/>
</dbReference>
<organism evidence="2 3">
    <name type="scientific">Cloeon dipterum</name>
    <dbReference type="NCBI Taxonomy" id="197152"/>
    <lineage>
        <taxon>Eukaryota</taxon>
        <taxon>Metazoa</taxon>
        <taxon>Ecdysozoa</taxon>
        <taxon>Arthropoda</taxon>
        <taxon>Hexapoda</taxon>
        <taxon>Insecta</taxon>
        <taxon>Pterygota</taxon>
        <taxon>Palaeoptera</taxon>
        <taxon>Ephemeroptera</taxon>
        <taxon>Pisciforma</taxon>
        <taxon>Baetidae</taxon>
        <taxon>Cloeon</taxon>
    </lineage>
</organism>
<sequence>MLRYARPTLSLSISFLLRILKDLAMTDRHLAAWTAGCVLGLFVLVAPSLQEVQQQTAPVAGEPQPLEEDKRGWSDMQSGWGKRGWQDMQGSWGKRAWDNLGSTWGKRDWGQFKGSWGKRGWSEMQPMWGKRAWDKFHGAWGKRTPEEDEQEGDIDASIADDTELLGNLENMSDDELAKLANFIYSNDGDLQNSLTEEEQKRSWSNLHGAWGKRGWNNFKGSWGKKREPGWNNLKGLWGKRSDRSWNKLASVWGKRSVDGEKGIKQTASSLEN</sequence>
<dbReference type="AlphaFoldDB" id="A0A8S1BVT0"/>
<accession>A0A8S1BVT0</accession>
<gene>
    <name evidence="2" type="ORF">CLODIP_2_CD07847</name>
</gene>
<evidence type="ECO:0000313" key="3">
    <source>
        <dbReference type="Proteomes" id="UP000494165"/>
    </source>
</evidence>
<dbReference type="OrthoDB" id="6090360at2759"/>
<keyword evidence="3" id="KW-1185">Reference proteome</keyword>
<comment type="caution">
    <text evidence="2">The sequence shown here is derived from an EMBL/GenBank/DDBJ whole genome shotgun (WGS) entry which is preliminary data.</text>
</comment>
<reference evidence="2 3" key="1">
    <citation type="submission" date="2020-04" db="EMBL/GenBank/DDBJ databases">
        <authorList>
            <person name="Alioto T."/>
            <person name="Alioto T."/>
            <person name="Gomez Garrido J."/>
        </authorList>
    </citation>
    <scope>NUCLEOTIDE SEQUENCE [LARGE SCALE GENOMIC DNA]</scope>
</reference>
<protein>
    <submittedName>
        <fullName evidence="2">Uncharacterized protein</fullName>
    </submittedName>
</protein>
<proteinExistence type="predicted"/>